<gene>
    <name evidence="2" type="ORF">BGZ97_009866</name>
</gene>
<feature type="compositionally biased region" description="Polar residues" evidence="1">
    <location>
        <begin position="240"/>
        <end position="249"/>
    </location>
</feature>
<keyword evidence="3" id="KW-1185">Reference proteome</keyword>
<feature type="compositionally biased region" description="Polar residues" evidence="1">
    <location>
        <begin position="215"/>
        <end position="229"/>
    </location>
</feature>
<protein>
    <submittedName>
        <fullName evidence="2">Uncharacterized protein</fullName>
    </submittedName>
</protein>
<evidence type="ECO:0000313" key="3">
    <source>
        <dbReference type="Proteomes" id="UP000823405"/>
    </source>
</evidence>
<comment type="caution">
    <text evidence="2">The sequence shown here is derived from an EMBL/GenBank/DDBJ whole genome shotgun (WGS) entry which is preliminary data.</text>
</comment>
<name>A0A9P6UE21_9FUNG</name>
<proteinExistence type="predicted"/>
<feature type="compositionally biased region" description="Basic and acidic residues" evidence="1">
    <location>
        <begin position="230"/>
        <end position="239"/>
    </location>
</feature>
<dbReference type="EMBL" id="JAAAIN010004884">
    <property type="protein sequence ID" value="KAG0277582.1"/>
    <property type="molecule type" value="Genomic_DNA"/>
</dbReference>
<feature type="non-terminal residue" evidence="2">
    <location>
        <position position="264"/>
    </location>
</feature>
<evidence type="ECO:0000256" key="1">
    <source>
        <dbReference type="SAM" id="MobiDB-lite"/>
    </source>
</evidence>
<feature type="region of interest" description="Disordered" evidence="1">
    <location>
        <begin position="208"/>
        <end position="249"/>
    </location>
</feature>
<dbReference type="AlphaFoldDB" id="A0A9P6UE21"/>
<dbReference type="Proteomes" id="UP000823405">
    <property type="component" value="Unassembled WGS sequence"/>
</dbReference>
<dbReference type="OrthoDB" id="10647234at2759"/>
<accession>A0A9P6UE21</accession>
<sequence length="264" mass="28349">MSPESELQRAVLRYVEHKLVNASEDLAELVLNVANLAHKVLTDKRKSTPTGGRVSTPAFDDPFSSLETAQTLLTLPTNGQTAKVRKATDAPAMHHGYQDYSVISSVSTSLEGLLDNEALLDVGACFASQETFVNYASPSFSLPAQNPVIPLPTNAALIPQTSMTPLPVHTSLSSLPCPPDLDPPFALTSLADPAIDIVSPAPISRSLSRSLSPAQDLNHQGPTDNPFNSRTEDAPKPTEQEFNYSSSIEFPNGSIIEKRTCDKL</sequence>
<reference evidence="2" key="1">
    <citation type="journal article" date="2020" name="Fungal Divers.">
        <title>Resolving the Mortierellaceae phylogeny through synthesis of multi-gene phylogenetics and phylogenomics.</title>
        <authorList>
            <person name="Vandepol N."/>
            <person name="Liber J."/>
            <person name="Desiro A."/>
            <person name="Na H."/>
            <person name="Kennedy M."/>
            <person name="Barry K."/>
            <person name="Grigoriev I.V."/>
            <person name="Miller A.N."/>
            <person name="O'Donnell K."/>
            <person name="Stajich J.E."/>
            <person name="Bonito G."/>
        </authorList>
    </citation>
    <scope>NUCLEOTIDE SEQUENCE</scope>
    <source>
        <strain evidence="2">NVP60</strain>
    </source>
</reference>
<evidence type="ECO:0000313" key="2">
    <source>
        <dbReference type="EMBL" id="KAG0277582.1"/>
    </source>
</evidence>
<organism evidence="2 3">
    <name type="scientific">Linnemannia gamsii</name>
    <dbReference type="NCBI Taxonomy" id="64522"/>
    <lineage>
        <taxon>Eukaryota</taxon>
        <taxon>Fungi</taxon>
        <taxon>Fungi incertae sedis</taxon>
        <taxon>Mucoromycota</taxon>
        <taxon>Mortierellomycotina</taxon>
        <taxon>Mortierellomycetes</taxon>
        <taxon>Mortierellales</taxon>
        <taxon>Mortierellaceae</taxon>
        <taxon>Linnemannia</taxon>
    </lineage>
</organism>